<accession>A0A9N9N052</accession>
<evidence type="ECO:0000313" key="3">
    <source>
        <dbReference type="Proteomes" id="UP001153714"/>
    </source>
</evidence>
<feature type="region of interest" description="Disordered" evidence="1">
    <location>
        <begin position="42"/>
        <end position="90"/>
    </location>
</feature>
<dbReference type="AlphaFoldDB" id="A0A9N9N052"/>
<reference evidence="2" key="1">
    <citation type="submission" date="2021-12" db="EMBL/GenBank/DDBJ databases">
        <authorList>
            <person name="King R."/>
        </authorList>
    </citation>
    <scope>NUCLEOTIDE SEQUENCE</scope>
</reference>
<dbReference type="Proteomes" id="UP001153714">
    <property type="component" value="Chromosome 1"/>
</dbReference>
<protein>
    <submittedName>
        <fullName evidence="2">Uncharacterized protein</fullName>
    </submittedName>
</protein>
<keyword evidence="3" id="KW-1185">Reference proteome</keyword>
<organism evidence="2 3">
    <name type="scientific">Diatraea saccharalis</name>
    <name type="common">sugarcane borer</name>
    <dbReference type="NCBI Taxonomy" id="40085"/>
    <lineage>
        <taxon>Eukaryota</taxon>
        <taxon>Metazoa</taxon>
        <taxon>Ecdysozoa</taxon>
        <taxon>Arthropoda</taxon>
        <taxon>Hexapoda</taxon>
        <taxon>Insecta</taxon>
        <taxon>Pterygota</taxon>
        <taxon>Neoptera</taxon>
        <taxon>Endopterygota</taxon>
        <taxon>Lepidoptera</taxon>
        <taxon>Glossata</taxon>
        <taxon>Ditrysia</taxon>
        <taxon>Pyraloidea</taxon>
        <taxon>Crambidae</taxon>
        <taxon>Crambinae</taxon>
        <taxon>Diatraea</taxon>
    </lineage>
</organism>
<evidence type="ECO:0000256" key="1">
    <source>
        <dbReference type="SAM" id="MobiDB-lite"/>
    </source>
</evidence>
<reference evidence="2" key="2">
    <citation type="submission" date="2022-10" db="EMBL/GenBank/DDBJ databases">
        <authorList>
            <consortium name="ENA_rothamsted_submissions"/>
            <consortium name="culmorum"/>
            <person name="King R."/>
        </authorList>
    </citation>
    <scope>NUCLEOTIDE SEQUENCE</scope>
</reference>
<gene>
    <name evidence="2" type="ORF">DIATSA_LOCUS731</name>
</gene>
<proteinExistence type="predicted"/>
<evidence type="ECO:0000313" key="2">
    <source>
        <dbReference type="EMBL" id="CAG9782474.1"/>
    </source>
</evidence>
<name>A0A9N9N052_9NEOP</name>
<dbReference type="OrthoDB" id="7501751at2759"/>
<sequence length="134" mass="15273">MKNRGFGLVVFLLQPIERNDNDSSDLDEFQMNFAAQMHNIVNDDNSTTDSNDETALFGSDYSDEDPTYEPDPKECSPKQMDSNSDFIPESPDVSFKPEALFMVLIDEVLDRVWISLEGGPFSRSLCSRFRFRKG</sequence>
<dbReference type="EMBL" id="OU893332">
    <property type="protein sequence ID" value="CAG9782474.1"/>
    <property type="molecule type" value="Genomic_DNA"/>
</dbReference>